<dbReference type="InterPro" id="IPR012551">
    <property type="entry name" value="DUF1707_SHOCT-like"/>
</dbReference>
<feature type="domain" description="DUF1707" evidence="1">
    <location>
        <begin position="14"/>
        <end position="62"/>
    </location>
</feature>
<protein>
    <recommendedName>
        <fullName evidence="1">DUF1707 domain-containing protein</fullName>
    </recommendedName>
</protein>
<dbReference type="PANTHER" id="PTHR40763">
    <property type="entry name" value="MEMBRANE PROTEIN-RELATED"/>
    <property type="match status" value="1"/>
</dbReference>
<dbReference type="Proteomes" id="UP000076929">
    <property type="component" value="Chromosome"/>
</dbReference>
<evidence type="ECO:0000313" key="3">
    <source>
        <dbReference type="Proteomes" id="UP000076929"/>
    </source>
</evidence>
<evidence type="ECO:0000259" key="1">
    <source>
        <dbReference type="Pfam" id="PF08044"/>
    </source>
</evidence>
<evidence type="ECO:0000313" key="2">
    <source>
        <dbReference type="EMBL" id="ANE03200.1"/>
    </source>
</evidence>
<name>A0A172QRB3_9CORY</name>
<sequence>MTGPNEREPIKKLATDLNRNQVVDELSAAVSRGQLTLQEFEERSAKAWNARHVDALIELISDVHDNPQSLLGQHFPGATLTPTATHFPANPTISDAVSLIRQRITGNPHGSKISISIMGASARKGDWLVPNTHTSIAVMGGNQIDLRDAFFESDHIEINAYTLMGGIEIIVPEGVVVICDGIGIFGGFEQSVDKAVTLPPTRLPNNAPTVHIQGIAFMGGVSVTTKLRD</sequence>
<reference evidence="2 3" key="1">
    <citation type="submission" date="2016-05" db="EMBL/GenBank/DDBJ databases">
        <title>Complete genome sequence of Corynebacterium crudilactis, a new Corynebacterium species isolated from raw cow's milk.</title>
        <authorList>
            <person name="Christian R."/>
            <person name="Zimmermann J."/>
            <person name="Lipski A."/>
            <person name="Kalinowski J."/>
        </authorList>
    </citation>
    <scope>NUCLEOTIDE SEQUENCE [LARGE SCALE GENOMIC DNA]</scope>
    <source>
        <strain evidence="2 3">JZ16</strain>
    </source>
</reference>
<dbReference type="EMBL" id="CP015622">
    <property type="protein sequence ID" value="ANE03200.1"/>
    <property type="molecule type" value="Genomic_DNA"/>
</dbReference>
<dbReference type="STRING" id="1652495.ccrud_02570"/>
<keyword evidence="3" id="KW-1185">Reference proteome</keyword>
<proteinExistence type="predicted"/>
<dbReference type="AlphaFoldDB" id="A0A172QRB3"/>
<gene>
    <name evidence="2" type="ORF">ccrud_02570</name>
</gene>
<dbReference type="RefSeq" id="WP_066564440.1">
    <property type="nucleotide sequence ID" value="NZ_CP015622.1"/>
</dbReference>
<dbReference type="OrthoDB" id="3625082at2"/>
<organism evidence="2 3">
    <name type="scientific">Corynebacterium crudilactis</name>
    <dbReference type="NCBI Taxonomy" id="1652495"/>
    <lineage>
        <taxon>Bacteria</taxon>
        <taxon>Bacillati</taxon>
        <taxon>Actinomycetota</taxon>
        <taxon>Actinomycetes</taxon>
        <taxon>Mycobacteriales</taxon>
        <taxon>Corynebacteriaceae</taxon>
        <taxon>Corynebacterium</taxon>
    </lineage>
</organism>
<dbReference type="Pfam" id="PF08044">
    <property type="entry name" value="DUF1707"/>
    <property type="match status" value="1"/>
</dbReference>
<accession>A0A172QRB3</accession>
<dbReference type="KEGG" id="ccjz:ccrud_02570"/>
<dbReference type="PANTHER" id="PTHR40763:SF4">
    <property type="entry name" value="DUF1707 DOMAIN-CONTAINING PROTEIN"/>
    <property type="match status" value="1"/>
</dbReference>